<dbReference type="InterPro" id="IPR016181">
    <property type="entry name" value="Acyl_CoA_acyltransferase"/>
</dbReference>
<proteinExistence type="predicted"/>
<keyword evidence="2" id="KW-1185">Reference proteome</keyword>
<dbReference type="PANTHER" id="PTHR47017:SF1">
    <property type="entry name" value="ACYL-COA"/>
    <property type="match status" value="1"/>
</dbReference>
<dbReference type="RefSeq" id="WP_275226865.1">
    <property type="nucleotide sequence ID" value="NZ_JARESE010000010.1"/>
</dbReference>
<dbReference type="Proteomes" id="UP001216253">
    <property type="component" value="Unassembled WGS sequence"/>
</dbReference>
<gene>
    <name evidence="1" type="ORF">PYV00_03505</name>
</gene>
<evidence type="ECO:0000313" key="1">
    <source>
        <dbReference type="EMBL" id="MDE8650786.1"/>
    </source>
</evidence>
<dbReference type="SUPFAM" id="SSF55729">
    <property type="entry name" value="Acyl-CoA N-acyltransferases (Nat)"/>
    <property type="match status" value="1"/>
</dbReference>
<comment type="caution">
    <text evidence="1">The sequence shown here is derived from an EMBL/GenBank/DDBJ whole genome shotgun (WGS) entry which is preliminary data.</text>
</comment>
<dbReference type="InterPro" id="IPR007434">
    <property type="entry name" value="FemAB-like"/>
</dbReference>
<organism evidence="1 2">
    <name type="scientific">Novosphingobium album</name>
    <name type="common">ex Liu et al. 2023</name>
    <dbReference type="NCBI Taxonomy" id="3031130"/>
    <lineage>
        <taxon>Bacteria</taxon>
        <taxon>Pseudomonadati</taxon>
        <taxon>Pseudomonadota</taxon>
        <taxon>Alphaproteobacteria</taxon>
        <taxon>Sphingomonadales</taxon>
        <taxon>Sphingomonadaceae</taxon>
        <taxon>Novosphingobium</taxon>
    </lineage>
</organism>
<accession>A0ABT5WM68</accession>
<protein>
    <submittedName>
        <fullName evidence="1">GNAT family N-acetyltransferase</fullName>
    </submittedName>
</protein>
<dbReference type="Gene3D" id="3.40.630.30">
    <property type="match status" value="1"/>
</dbReference>
<name>A0ABT5WM68_9SPHN</name>
<sequence>MSEGDFVAKMAGSVGALPAGEWDALTDGGNPFVGHDFLAVMEESGSVGGRSGWLPAPIVIETPDGRIAGALPAYLKEHSQGEYVFDHAWADAWHRAGGTYYPKLQISVPFTPATGPRILTRQPELARPLLRAAEALCAQNGLSSAHATFIEPAQVPLFEDAGWLIREDIQFHWENRGYASFDDFLAALSSRKRKDIRKERAKAQEGLDIRAFSGAAIEPWHWDAFWRFYQDTGQRKWGQPYLTRQAFTLLGERMADKILLLLAFEEGEPIAGALNFIGAEALYGRYWGATVEKPFLHFELCYYQAIDAAIALGLSRVEAGAQGGHKLARGYEPVRTVSAHYIVHEGFREAVADFLERERSGVQQDQLWLGSRTPFRKEG</sequence>
<reference evidence="1 2" key="1">
    <citation type="submission" date="2023-03" db="EMBL/GenBank/DDBJ databases">
        <title>NovoSphingobium album sp. nov. isolated from polycyclic aromatic hydrocarbons- and heavy-metal polluted soil.</title>
        <authorList>
            <person name="Liu Z."/>
            <person name="Wang K."/>
        </authorList>
    </citation>
    <scope>NUCLEOTIDE SEQUENCE [LARGE SCALE GENOMIC DNA]</scope>
    <source>
        <strain evidence="1 2">H3SJ31-1</strain>
    </source>
</reference>
<evidence type="ECO:0000313" key="2">
    <source>
        <dbReference type="Proteomes" id="UP001216253"/>
    </source>
</evidence>
<dbReference type="Pfam" id="PF04339">
    <property type="entry name" value="FemAB_like"/>
    <property type="match status" value="1"/>
</dbReference>
<dbReference type="EMBL" id="JARESE010000010">
    <property type="protein sequence ID" value="MDE8650786.1"/>
    <property type="molecule type" value="Genomic_DNA"/>
</dbReference>
<dbReference type="PANTHER" id="PTHR47017">
    <property type="entry name" value="ACYL-COA"/>
    <property type="match status" value="1"/>
</dbReference>